<dbReference type="EMBL" id="AOPY01001644">
    <property type="protein sequence ID" value="EPJ35359.1"/>
    <property type="molecule type" value="Genomic_DNA"/>
</dbReference>
<evidence type="ECO:0000313" key="3">
    <source>
        <dbReference type="Proteomes" id="UP000015001"/>
    </source>
</evidence>
<organism evidence="2 3">
    <name type="scientific">Streptomyces afghaniensis 772</name>
    <dbReference type="NCBI Taxonomy" id="1283301"/>
    <lineage>
        <taxon>Bacteria</taxon>
        <taxon>Bacillati</taxon>
        <taxon>Actinomycetota</taxon>
        <taxon>Actinomycetes</taxon>
        <taxon>Kitasatosporales</taxon>
        <taxon>Streptomycetaceae</taxon>
        <taxon>Streptomyces</taxon>
    </lineage>
</organism>
<dbReference type="PATRIC" id="fig|1283301.3.peg.7539"/>
<dbReference type="HOGENOM" id="CLU_2810393_0_0_11"/>
<evidence type="ECO:0000256" key="1">
    <source>
        <dbReference type="SAM" id="MobiDB-lite"/>
    </source>
</evidence>
<protein>
    <submittedName>
        <fullName evidence="2">Uncharacterized protein</fullName>
    </submittedName>
</protein>
<gene>
    <name evidence="2" type="ORF">STAFG_7598</name>
</gene>
<feature type="region of interest" description="Disordered" evidence="1">
    <location>
        <begin position="39"/>
        <end position="67"/>
    </location>
</feature>
<comment type="caution">
    <text evidence="2">The sequence shown here is derived from an EMBL/GenBank/DDBJ whole genome shotgun (WGS) entry which is preliminary data.</text>
</comment>
<dbReference type="Proteomes" id="UP000015001">
    <property type="component" value="Unassembled WGS sequence"/>
</dbReference>
<proteinExistence type="predicted"/>
<dbReference type="AlphaFoldDB" id="S4NBB0"/>
<name>S4NBB0_9ACTN</name>
<evidence type="ECO:0000313" key="2">
    <source>
        <dbReference type="EMBL" id="EPJ35359.1"/>
    </source>
</evidence>
<sequence>MRTGCHLGGTPGWCGNGVGAGRVPGPGCVVNRAGRARRAGSGAGCRAGAVAGRGSGRRLDGPGGADE</sequence>
<reference evidence="2 3" key="1">
    <citation type="submission" date="2013-02" db="EMBL/GenBank/DDBJ databases">
        <title>Draft Genome Sequence of Streptomyces afghaniensis, Which Produces Compounds of the Julimycin B-Complex.</title>
        <authorList>
            <person name="Gruening B.A."/>
            <person name="Praeg A."/>
            <person name="Erxleben A."/>
            <person name="Guenther S."/>
            <person name="Fiedler H.-P."/>
            <person name="Goodfellow M."/>
            <person name="Mueller M."/>
        </authorList>
    </citation>
    <scope>NUCLEOTIDE SEQUENCE [LARGE SCALE GENOMIC DNA]</scope>
    <source>
        <strain evidence="2 3">772</strain>
    </source>
</reference>
<keyword evidence="3" id="KW-1185">Reference proteome</keyword>
<accession>S4NBB0</accession>